<dbReference type="PANTHER" id="PTHR45947:SF3">
    <property type="entry name" value="SULFOQUINOVOSYL TRANSFERASE SQD2"/>
    <property type="match status" value="1"/>
</dbReference>
<evidence type="ECO:0000259" key="1">
    <source>
        <dbReference type="Pfam" id="PF00534"/>
    </source>
</evidence>
<sequence length="385" mass="43798">MKRVYIHDWLSGGNAGAEKVLSHMINVFQAPIFTTVYKFDDFKDVNISKMTVITSNLQKWPFITKLYRNLLPIMPYQVEQFDLREYETIISSSHAVAKGVLVNSDQLHISYVHSPMRYAWDLYHQYLDESGLKRGVKGLVAKIILHYIRLWDHSTSNRVDVFLANSKYVAKRIQRTYRRPAKVLYPPVEVERFDHTQPREEFYLAMSRFVPYKKIDLIVETFNTLGYPLKVIGGGPDFNRIKTMAGSNVEILGKIDDRQVAELMARCKAFVFAADEDFGIVPVEAQAAGAPVIAYGKGGVLETVVPNVTGVFFGQQNVESLIRAIGIFEENIDMFDASTIRKHAESFAPARFERQFAAIVRVAEQAHVRGDDPETAVIQLELENL</sequence>
<dbReference type="PANTHER" id="PTHR45947">
    <property type="entry name" value="SULFOQUINOVOSYL TRANSFERASE SQD2"/>
    <property type="match status" value="1"/>
</dbReference>
<dbReference type="GO" id="GO:0016757">
    <property type="term" value="F:glycosyltransferase activity"/>
    <property type="evidence" value="ECO:0007669"/>
    <property type="project" value="InterPro"/>
</dbReference>
<gene>
    <name evidence="2" type="ORF">GCM10008956_36390</name>
</gene>
<dbReference type="EMBL" id="BMQG01000022">
    <property type="protein sequence ID" value="GGM57439.1"/>
    <property type="molecule type" value="Genomic_DNA"/>
</dbReference>
<dbReference type="InterPro" id="IPR001296">
    <property type="entry name" value="Glyco_trans_1"/>
</dbReference>
<dbReference type="RefSeq" id="WP_189062807.1">
    <property type="nucleotide sequence ID" value="NZ_BMQG01000022.1"/>
</dbReference>
<organism evidence="2 3">
    <name type="scientific">Deinococcus arenae</name>
    <dbReference type="NCBI Taxonomy" id="1452751"/>
    <lineage>
        <taxon>Bacteria</taxon>
        <taxon>Thermotogati</taxon>
        <taxon>Deinococcota</taxon>
        <taxon>Deinococci</taxon>
        <taxon>Deinococcales</taxon>
        <taxon>Deinococcaceae</taxon>
        <taxon>Deinococcus</taxon>
    </lineage>
</organism>
<protein>
    <submittedName>
        <fullName evidence="2">Glycosyl transferase family 1</fullName>
    </submittedName>
</protein>
<evidence type="ECO:0000313" key="2">
    <source>
        <dbReference type="EMBL" id="GGM57439.1"/>
    </source>
</evidence>
<reference evidence="3" key="1">
    <citation type="journal article" date="2019" name="Int. J. Syst. Evol. Microbiol.">
        <title>The Global Catalogue of Microorganisms (GCM) 10K type strain sequencing project: providing services to taxonomists for standard genome sequencing and annotation.</title>
        <authorList>
            <consortium name="The Broad Institute Genomics Platform"/>
            <consortium name="The Broad Institute Genome Sequencing Center for Infectious Disease"/>
            <person name="Wu L."/>
            <person name="Ma J."/>
        </authorList>
    </citation>
    <scope>NUCLEOTIDE SEQUENCE [LARGE SCALE GENOMIC DNA]</scope>
    <source>
        <strain evidence="3">JCM 31047</strain>
    </source>
</reference>
<dbReference type="SUPFAM" id="SSF53756">
    <property type="entry name" value="UDP-Glycosyltransferase/glycogen phosphorylase"/>
    <property type="match status" value="1"/>
</dbReference>
<dbReference type="InterPro" id="IPR050194">
    <property type="entry name" value="Glycosyltransferase_grp1"/>
</dbReference>
<feature type="domain" description="Glycosyl transferase family 1" evidence="1">
    <location>
        <begin position="192"/>
        <end position="331"/>
    </location>
</feature>
<accession>A0A8H9L8H5</accession>
<dbReference type="Pfam" id="PF00534">
    <property type="entry name" value="Glycos_transf_1"/>
    <property type="match status" value="1"/>
</dbReference>
<evidence type="ECO:0000313" key="3">
    <source>
        <dbReference type="Proteomes" id="UP000600547"/>
    </source>
</evidence>
<dbReference type="AlphaFoldDB" id="A0A8H9L8H5"/>
<dbReference type="Proteomes" id="UP000600547">
    <property type="component" value="Unassembled WGS sequence"/>
</dbReference>
<keyword evidence="3" id="KW-1185">Reference proteome</keyword>
<dbReference type="Gene3D" id="3.40.50.2000">
    <property type="entry name" value="Glycogen Phosphorylase B"/>
    <property type="match status" value="2"/>
</dbReference>
<proteinExistence type="predicted"/>
<name>A0A8H9L8H5_9DEIO</name>
<comment type="caution">
    <text evidence="2">The sequence shown here is derived from an EMBL/GenBank/DDBJ whole genome shotgun (WGS) entry which is preliminary data.</text>
</comment>
<keyword evidence="2" id="KW-0808">Transferase</keyword>